<comment type="caution">
    <text evidence="5">The sequence shown here is derived from an EMBL/GenBank/DDBJ whole genome shotgun (WGS) entry which is preliminary data.</text>
</comment>
<dbReference type="SMART" id="SM00062">
    <property type="entry name" value="PBPb"/>
    <property type="match status" value="1"/>
</dbReference>
<accession>A0AAJ1WKH0</accession>
<dbReference type="Gene3D" id="3.40.190.10">
    <property type="entry name" value="Periplasmic binding protein-like II"/>
    <property type="match status" value="2"/>
</dbReference>
<keyword evidence="6" id="KW-1185">Reference proteome</keyword>
<keyword evidence="1" id="KW-0732">Signal</keyword>
<evidence type="ECO:0000313" key="6">
    <source>
        <dbReference type="Proteomes" id="UP001237207"/>
    </source>
</evidence>
<evidence type="ECO:0000256" key="1">
    <source>
        <dbReference type="ARBA" id="ARBA00022729"/>
    </source>
</evidence>
<name>A0AAJ1WKH0_9BACI</name>
<feature type="domain" description="Solute-binding protein family 3/N-terminal" evidence="4">
    <location>
        <begin position="35"/>
        <end position="271"/>
    </location>
</feature>
<dbReference type="RefSeq" id="WP_307257115.1">
    <property type="nucleotide sequence ID" value="NZ_JAUSUC010000015.1"/>
</dbReference>
<dbReference type="Proteomes" id="UP001237207">
    <property type="component" value="Unassembled WGS sequence"/>
</dbReference>
<organism evidence="5 6">
    <name type="scientific">Oikeobacillus pervagus</name>
    <dbReference type="NCBI Taxonomy" id="1325931"/>
    <lineage>
        <taxon>Bacteria</taxon>
        <taxon>Bacillati</taxon>
        <taxon>Bacillota</taxon>
        <taxon>Bacilli</taxon>
        <taxon>Bacillales</taxon>
        <taxon>Bacillaceae</taxon>
        <taxon>Oikeobacillus</taxon>
    </lineage>
</organism>
<gene>
    <name evidence="5" type="ORF">J2S13_001515</name>
</gene>
<dbReference type="PANTHER" id="PTHR35936">
    <property type="entry name" value="MEMBRANE-BOUND LYTIC MUREIN TRANSGLYCOSYLASE F"/>
    <property type="match status" value="1"/>
</dbReference>
<dbReference type="PROSITE" id="PS51257">
    <property type="entry name" value="PROKAR_LIPOPROTEIN"/>
    <property type="match status" value="1"/>
</dbReference>
<dbReference type="AlphaFoldDB" id="A0AAJ1WKH0"/>
<keyword evidence="3" id="KW-0449">Lipoprotein</keyword>
<evidence type="ECO:0000313" key="5">
    <source>
        <dbReference type="EMBL" id="MDQ0215116.1"/>
    </source>
</evidence>
<dbReference type="EMBL" id="JAUSUC010000015">
    <property type="protein sequence ID" value="MDQ0215116.1"/>
    <property type="molecule type" value="Genomic_DNA"/>
</dbReference>
<evidence type="ECO:0000259" key="4">
    <source>
        <dbReference type="SMART" id="SM00062"/>
    </source>
</evidence>
<reference evidence="5" key="1">
    <citation type="submission" date="2023-07" db="EMBL/GenBank/DDBJ databases">
        <title>Genomic Encyclopedia of Type Strains, Phase IV (KMG-IV): sequencing the most valuable type-strain genomes for metagenomic binning, comparative biology and taxonomic classification.</title>
        <authorList>
            <person name="Goeker M."/>
        </authorList>
    </citation>
    <scope>NUCLEOTIDE SEQUENCE</scope>
    <source>
        <strain evidence="5">DSM 23947</strain>
    </source>
</reference>
<evidence type="ECO:0000256" key="2">
    <source>
        <dbReference type="ARBA" id="ARBA00023139"/>
    </source>
</evidence>
<protein>
    <submittedName>
        <fullName evidence="5">L-cystine transport system substrate-binding protein</fullName>
    </submittedName>
</protein>
<keyword evidence="2" id="KW-0564">Palmitate</keyword>
<dbReference type="PANTHER" id="PTHR35936:SF18">
    <property type="entry name" value="L-CYSTINE-BINDING PROTEIN TCYJ"/>
    <property type="match status" value="1"/>
</dbReference>
<evidence type="ECO:0000256" key="3">
    <source>
        <dbReference type="ARBA" id="ARBA00023288"/>
    </source>
</evidence>
<dbReference type="SUPFAM" id="SSF53850">
    <property type="entry name" value="Periplasmic binding protein-like II"/>
    <property type="match status" value="1"/>
</dbReference>
<proteinExistence type="predicted"/>
<dbReference type="Pfam" id="PF00497">
    <property type="entry name" value="SBP_bac_3"/>
    <property type="match status" value="1"/>
</dbReference>
<sequence>MVRKKLFLFTAVGALAVGLLIGCSSGESNSNGVREIKVAFDQGLNPIAYIDDKGNPTGYEIEAMKLVDQELKDYKFKYVGTTSDDLLIGVEQGKFQVGVKNAFFTEERTKKFLYPKEFLGLSSTGLVVKKENKEVNTLEEFAKKGLSLAPIAANSAQYTLIENYNTKHPDNKVKLKAGDTFSLDIVQWVNEERVDGGVMIEGPFNEQVTNPKGAYHNLKNDIFYNEFTVIQTWPLFNKKEQAFAEAYDKAIKKVKEEGKLRELSKKFYSRDLFEVQDQSQKKS</sequence>
<dbReference type="InterPro" id="IPR001638">
    <property type="entry name" value="Solute-binding_3/MltF_N"/>
</dbReference>